<evidence type="ECO:0000313" key="2">
    <source>
        <dbReference type="EMBL" id="MEU7295133.1"/>
    </source>
</evidence>
<feature type="compositionally biased region" description="Basic and acidic residues" evidence="1">
    <location>
        <begin position="15"/>
        <end position="27"/>
    </location>
</feature>
<gene>
    <name evidence="2" type="ORF">AB0A76_18240</name>
</gene>
<reference evidence="2 3" key="1">
    <citation type="submission" date="2024-06" db="EMBL/GenBank/DDBJ databases">
        <title>The Natural Products Discovery Center: Release of the First 8490 Sequenced Strains for Exploring Actinobacteria Biosynthetic Diversity.</title>
        <authorList>
            <person name="Kalkreuter E."/>
            <person name="Kautsar S.A."/>
            <person name="Yang D."/>
            <person name="Bader C.D."/>
            <person name="Teijaro C.N."/>
            <person name="Fluegel L."/>
            <person name="Davis C.M."/>
            <person name="Simpson J.R."/>
            <person name="Lauterbach L."/>
            <person name="Steele A.D."/>
            <person name="Gui C."/>
            <person name="Meng S."/>
            <person name="Li G."/>
            <person name="Viehrig K."/>
            <person name="Ye F."/>
            <person name="Su P."/>
            <person name="Kiefer A.F."/>
            <person name="Nichols A."/>
            <person name="Cepeda A.J."/>
            <person name="Yan W."/>
            <person name="Fan B."/>
            <person name="Jiang Y."/>
            <person name="Adhikari A."/>
            <person name="Zheng C.-J."/>
            <person name="Schuster L."/>
            <person name="Cowan T.M."/>
            <person name="Smanski M.J."/>
            <person name="Chevrette M.G."/>
            <person name="De Carvalho L.P.S."/>
            <person name="Shen B."/>
        </authorList>
    </citation>
    <scope>NUCLEOTIDE SEQUENCE [LARGE SCALE GENOMIC DNA]</scope>
    <source>
        <strain evidence="2 3">NPDC045705</strain>
    </source>
</reference>
<accession>A0ABV3CZM4</accession>
<feature type="compositionally biased region" description="Acidic residues" evidence="1">
    <location>
        <begin position="28"/>
        <end position="40"/>
    </location>
</feature>
<evidence type="ECO:0000313" key="3">
    <source>
        <dbReference type="Proteomes" id="UP001551210"/>
    </source>
</evidence>
<protein>
    <submittedName>
        <fullName evidence="2">Uncharacterized protein</fullName>
    </submittedName>
</protein>
<name>A0ABV3CZM4_STREX</name>
<dbReference type="Proteomes" id="UP001551210">
    <property type="component" value="Unassembled WGS sequence"/>
</dbReference>
<proteinExistence type="predicted"/>
<dbReference type="RefSeq" id="WP_359209120.1">
    <property type="nucleotide sequence ID" value="NZ_JBEZAM010000023.1"/>
</dbReference>
<organism evidence="2 3">
    <name type="scientific">Streptomyces exfoliatus</name>
    <name type="common">Streptomyces hydrogenans</name>
    <dbReference type="NCBI Taxonomy" id="1905"/>
    <lineage>
        <taxon>Bacteria</taxon>
        <taxon>Bacillati</taxon>
        <taxon>Actinomycetota</taxon>
        <taxon>Actinomycetes</taxon>
        <taxon>Kitasatosporales</taxon>
        <taxon>Streptomycetaceae</taxon>
        <taxon>Streptomyces</taxon>
    </lineage>
</organism>
<comment type="caution">
    <text evidence="2">The sequence shown here is derived from an EMBL/GenBank/DDBJ whole genome shotgun (WGS) entry which is preliminary data.</text>
</comment>
<evidence type="ECO:0000256" key="1">
    <source>
        <dbReference type="SAM" id="MobiDB-lite"/>
    </source>
</evidence>
<keyword evidence="3" id="KW-1185">Reference proteome</keyword>
<sequence length="53" mass="5966">MGHHKSNAEVEGNPETDHGRGMPRRPDEEELEERLEEDREEVGLPPDSDASQA</sequence>
<dbReference type="EMBL" id="JBEZAM010000023">
    <property type="protein sequence ID" value="MEU7295133.1"/>
    <property type="molecule type" value="Genomic_DNA"/>
</dbReference>
<feature type="region of interest" description="Disordered" evidence="1">
    <location>
        <begin position="1"/>
        <end position="53"/>
    </location>
</feature>